<dbReference type="EMBL" id="SLWB01000015">
    <property type="protein sequence ID" value="TCN63728.1"/>
    <property type="molecule type" value="Genomic_DNA"/>
</dbReference>
<dbReference type="Proteomes" id="UP000294830">
    <property type="component" value="Unassembled WGS sequence"/>
</dbReference>
<keyword evidence="2" id="KW-1185">Reference proteome</keyword>
<evidence type="ECO:0000313" key="2">
    <source>
        <dbReference type="Proteomes" id="UP000294830"/>
    </source>
</evidence>
<proteinExistence type="predicted"/>
<sequence length="220" mass="24336">MEIGEIKRAIEEWSKARTSADDVLAYLKQGTCFKIERSNYDLWKTKSPKELHVYLGVFNGQLQFVLIDSESDKNPEANIDSIVVQDYYPGLNVLDGGIIDHAKDGSVKVVEALKRVMRWTVFMESWVRNSVESSAGVFQAFVLPFSDLTSQFETAGCYETMAIFGLNGKNADLMLWGMPTTIESSGLRTAAVPTGEDKGTPVEDISTPCPPFHNDGLGLL</sequence>
<dbReference type="OrthoDB" id="1490176at2"/>
<protein>
    <submittedName>
        <fullName evidence="1">Uncharacterized protein</fullName>
    </submittedName>
</protein>
<gene>
    <name evidence="1" type="ORF">CLV25_11578</name>
</gene>
<dbReference type="RefSeq" id="WP_131840165.1">
    <property type="nucleotide sequence ID" value="NZ_SLWB01000015.1"/>
</dbReference>
<organism evidence="1 2">
    <name type="scientific">Acetobacteroides hydrogenigenes</name>
    <dbReference type="NCBI Taxonomy" id="979970"/>
    <lineage>
        <taxon>Bacteria</taxon>
        <taxon>Pseudomonadati</taxon>
        <taxon>Bacteroidota</taxon>
        <taxon>Bacteroidia</taxon>
        <taxon>Bacteroidales</taxon>
        <taxon>Rikenellaceae</taxon>
        <taxon>Acetobacteroides</taxon>
    </lineage>
</organism>
<comment type="caution">
    <text evidence="1">The sequence shown here is derived from an EMBL/GenBank/DDBJ whole genome shotgun (WGS) entry which is preliminary data.</text>
</comment>
<dbReference type="AlphaFoldDB" id="A0A4R2E5P7"/>
<name>A0A4R2E5P7_9BACT</name>
<accession>A0A4R2E5P7</accession>
<evidence type="ECO:0000313" key="1">
    <source>
        <dbReference type="EMBL" id="TCN63728.1"/>
    </source>
</evidence>
<reference evidence="1 2" key="1">
    <citation type="submission" date="2019-03" db="EMBL/GenBank/DDBJ databases">
        <title>Genomic Encyclopedia of Archaeal and Bacterial Type Strains, Phase II (KMG-II): from individual species to whole genera.</title>
        <authorList>
            <person name="Goeker M."/>
        </authorList>
    </citation>
    <scope>NUCLEOTIDE SEQUENCE [LARGE SCALE GENOMIC DNA]</scope>
    <source>
        <strain evidence="1 2">RL-C</strain>
    </source>
</reference>